<dbReference type="AlphaFoldDB" id="A0A0M0JPR1"/>
<dbReference type="GO" id="GO:1990316">
    <property type="term" value="C:Atg1/ULK1 kinase complex"/>
    <property type="evidence" value="ECO:0007669"/>
    <property type="project" value="InterPro"/>
</dbReference>
<name>A0A0M0JPR1_9EUKA</name>
<keyword evidence="1" id="KW-0072">Autophagy</keyword>
<dbReference type="Gene3D" id="3.30.900.10">
    <property type="entry name" value="HORMA domain"/>
    <property type="match status" value="1"/>
</dbReference>
<dbReference type="Proteomes" id="UP000037460">
    <property type="component" value="Unassembled WGS sequence"/>
</dbReference>
<comment type="caution">
    <text evidence="3">The sequence shown here is derived from an EMBL/GenBank/DDBJ whole genome shotgun (WGS) entry which is preliminary data.</text>
</comment>
<keyword evidence="4" id="KW-1185">Reference proteome</keyword>
<sequence length="441" mass="47444">MAEPPRAGLDASQKLQVVVGNCFQKAVELILHARIMPLPPELNRGASNEWFDVRSEELLRVHDELEAWRRDISQPLQLDIFVDATDEPMMRGALGMHAEEPTRVLLERWRLHYDPHDAPATQVALKPIYKRFMVLLRALLAQLRLLPTYRLASSLAKLRGSHAGSLLQYDITLPRSEAGIAAARSRGFAAGARQYSFPPPDTKEKHGKLEIELLYRPETLFAGRTPTPSSAVFCDAAAVATAAATASGGGARSAAGALIGTALIPDYVPVGDTPSCSPRASVSGVICRPRQTSADHELPFMMDDEDEALEEIPADAFSRFGSGRRRSSISGPRLSGDADDQVDEAAIGSLMMEVSAARPLQLFGSRDGRASPLSRSIDDISLQLDRLSRTFHGAQMPPSMPPVLAGSAAAASLPVMAGPFGATLAPAAASHVCPRRDDHLV</sequence>
<dbReference type="GO" id="GO:0000423">
    <property type="term" value="P:mitophagy"/>
    <property type="evidence" value="ECO:0007669"/>
    <property type="project" value="TreeGrafter"/>
</dbReference>
<dbReference type="InterPro" id="IPR040182">
    <property type="entry name" value="ATG13"/>
</dbReference>
<dbReference type="GO" id="GO:0005829">
    <property type="term" value="C:cytosol"/>
    <property type="evidence" value="ECO:0007669"/>
    <property type="project" value="TreeGrafter"/>
</dbReference>
<dbReference type="GO" id="GO:0000407">
    <property type="term" value="C:phagophore assembly site"/>
    <property type="evidence" value="ECO:0007669"/>
    <property type="project" value="TreeGrafter"/>
</dbReference>
<reference evidence="4" key="1">
    <citation type="journal article" date="2015" name="PLoS Genet.">
        <title>Genome Sequence and Transcriptome Analyses of Chrysochromulina tobin: Metabolic Tools for Enhanced Algal Fitness in the Prominent Order Prymnesiales (Haptophyceae).</title>
        <authorList>
            <person name="Hovde B.T."/>
            <person name="Deodato C.R."/>
            <person name="Hunsperger H.M."/>
            <person name="Ryken S.A."/>
            <person name="Yost W."/>
            <person name="Jha R.K."/>
            <person name="Patterson J."/>
            <person name="Monnat R.J. Jr."/>
            <person name="Barlow S.B."/>
            <person name="Starkenburg S.R."/>
            <person name="Cattolico R.A."/>
        </authorList>
    </citation>
    <scope>NUCLEOTIDE SEQUENCE</scope>
    <source>
        <strain evidence="4">CCMP291</strain>
    </source>
</reference>
<dbReference type="InterPro" id="IPR036570">
    <property type="entry name" value="HORMA_dom_sf"/>
</dbReference>
<dbReference type="Pfam" id="PF10033">
    <property type="entry name" value="ATG13"/>
    <property type="match status" value="1"/>
</dbReference>
<organism evidence="3 4">
    <name type="scientific">Chrysochromulina tobinii</name>
    <dbReference type="NCBI Taxonomy" id="1460289"/>
    <lineage>
        <taxon>Eukaryota</taxon>
        <taxon>Haptista</taxon>
        <taxon>Haptophyta</taxon>
        <taxon>Prymnesiophyceae</taxon>
        <taxon>Prymnesiales</taxon>
        <taxon>Chrysochromulinaceae</taxon>
        <taxon>Chrysochromulina</taxon>
    </lineage>
</organism>
<dbReference type="GO" id="GO:0034727">
    <property type="term" value="P:piecemeal microautophagy of the nucleus"/>
    <property type="evidence" value="ECO:0007669"/>
    <property type="project" value="TreeGrafter"/>
</dbReference>
<proteinExistence type="predicted"/>
<dbReference type="GO" id="GO:0034497">
    <property type="term" value="P:protein localization to phagophore assembly site"/>
    <property type="evidence" value="ECO:0007669"/>
    <property type="project" value="TreeGrafter"/>
</dbReference>
<dbReference type="OrthoDB" id="70161at2759"/>
<dbReference type="InterPro" id="IPR018731">
    <property type="entry name" value="Atg13_N"/>
</dbReference>
<dbReference type="PANTHER" id="PTHR13430:SF4">
    <property type="entry name" value="AUTOPHAGY-RELATED PROTEIN 13"/>
    <property type="match status" value="1"/>
</dbReference>
<feature type="domain" description="Autophagy-related protein 13 N-terminal" evidence="2">
    <location>
        <begin position="20"/>
        <end position="221"/>
    </location>
</feature>
<evidence type="ECO:0000313" key="4">
    <source>
        <dbReference type="Proteomes" id="UP000037460"/>
    </source>
</evidence>
<dbReference type="EMBL" id="JWZX01002591">
    <property type="protein sequence ID" value="KOO28287.1"/>
    <property type="molecule type" value="Genomic_DNA"/>
</dbReference>
<accession>A0A0M0JPR1</accession>
<gene>
    <name evidence="3" type="ORF">Ctob_008349</name>
</gene>
<protein>
    <recommendedName>
        <fullName evidence="2">Autophagy-related protein 13 N-terminal domain-containing protein</fullName>
    </recommendedName>
</protein>
<evidence type="ECO:0000313" key="3">
    <source>
        <dbReference type="EMBL" id="KOO28287.1"/>
    </source>
</evidence>
<evidence type="ECO:0000259" key="2">
    <source>
        <dbReference type="Pfam" id="PF10033"/>
    </source>
</evidence>
<evidence type="ECO:0000256" key="1">
    <source>
        <dbReference type="ARBA" id="ARBA00023006"/>
    </source>
</evidence>
<dbReference type="PANTHER" id="PTHR13430">
    <property type="match status" value="1"/>
</dbReference>